<sequence length="153" mass="16874">MEQRGGPNLNNRGGSHHFRAGAFRLSSGPLGVAPRGPWPGRPRQEGSVQFTAVLKMAFSATDARSVDFDLDKKEEEGLVQLILIFPNVSAAKEIRRVELQPGKKALFALGGKAVQSKRMIRPQTHDTAAILKLNSDKTITADEEEEMWKTLPR</sequence>
<evidence type="ECO:0000313" key="3">
    <source>
        <dbReference type="Proteomes" id="UP001066276"/>
    </source>
</evidence>
<evidence type="ECO:0000256" key="1">
    <source>
        <dbReference type="SAM" id="MobiDB-lite"/>
    </source>
</evidence>
<dbReference type="EMBL" id="JANPWB010000015">
    <property type="protein sequence ID" value="KAJ1089172.1"/>
    <property type="molecule type" value="Genomic_DNA"/>
</dbReference>
<keyword evidence="3" id="KW-1185">Reference proteome</keyword>
<feature type="region of interest" description="Disordered" evidence="1">
    <location>
        <begin position="25"/>
        <end position="44"/>
    </location>
</feature>
<gene>
    <name evidence="2" type="ORF">NDU88_002323</name>
</gene>
<protein>
    <submittedName>
        <fullName evidence="2">Uncharacterized protein</fullName>
    </submittedName>
</protein>
<evidence type="ECO:0000313" key="2">
    <source>
        <dbReference type="EMBL" id="KAJ1089172.1"/>
    </source>
</evidence>
<accession>A0AAV7LC82</accession>
<proteinExistence type="predicted"/>
<comment type="caution">
    <text evidence="2">The sequence shown here is derived from an EMBL/GenBank/DDBJ whole genome shotgun (WGS) entry which is preliminary data.</text>
</comment>
<dbReference type="Proteomes" id="UP001066276">
    <property type="component" value="Chromosome 11"/>
</dbReference>
<reference evidence="2" key="1">
    <citation type="journal article" date="2022" name="bioRxiv">
        <title>Sequencing and chromosome-scale assembly of the giantPleurodeles waltlgenome.</title>
        <authorList>
            <person name="Brown T."/>
            <person name="Elewa A."/>
            <person name="Iarovenko S."/>
            <person name="Subramanian E."/>
            <person name="Araus A.J."/>
            <person name="Petzold A."/>
            <person name="Susuki M."/>
            <person name="Suzuki K.-i.T."/>
            <person name="Hayashi T."/>
            <person name="Toyoda A."/>
            <person name="Oliveira C."/>
            <person name="Osipova E."/>
            <person name="Leigh N.D."/>
            <person name="Simon A."/>
            <person name="Yun M.H."/>
        </authorList>
    </citation>
    <scope>NUCLEOTIDE SEQUENCE</scope>
    <source>
        <strain evidence="2">20211129_DDA</strain>
        <tissue evidence="2">Liver</tissue>
    </source>
</reference>
<name>A0AAV7LC82_PLEWA</name>
<organism evidence="2 3">
    <name type="scientific">Pleurodeles waltl</name>
    <name type="common">Iberian ribbed newt</name>
    <dbReference type="NCBI Taxonomy" id="8319"/>
    <lineage>
        <taxon>Eukaryota</taxon>
        <taxon>Metazoa</taxon>
        <taxon>Chordata</taxon>
        <taxon>Craniata</taxon>
        <taxon>Vertebrata</taxon>
        <taxon>Euteleostomi</taxon>
        <taxon>Amphibia</taxon>
        <taxon>Batrachia</taxon>
        <taxon>Caudata</taxon>
        <taxon>Salamandroidea</taxon>
        <taxon>Salamandridae</taxon>
        <taxon>Pleurodelinae</taxon>
        <taxon>Pleurodeles</taxon>
    </lineage>
</organism>
<dbReference type="AlphaFoldDB" id="A0AAV7LC82"/>